<name>A0A1H2VDM4_9GAMM</name>
<protein>
    <submittedName>
        <fullName evidence="2">Type IV pilus assembly protein PilN</fullName>
    </submittedName>
</protein>
<dbReference type="InterPro" id="IPR052534">
    <property type="entry name" value="Extracell_DNA_Util/SecSys_Comp"/>
</dbReference>
<reference evidence="2 3" key="1">
    <citation type="submission" date="2016-10" db="EMBL/GenBank/DDBJ databases">
        <authorList>
            <person name="de Groot N.N."/>
        </authorList>
    </citation>
    <scope>NUCLEOTIDE SEQUENCE [LARGE SCALE GENOMIC DNA]</scope>
    <source>
        <strain evidence="2 3">DSM 19219</strain>
    </source>
</reference>
<keyword evidence="1" id="KW-0472">Membrane</keyword>
<dbReference type="Pfam" id="PF05137">
    <property type="entry name" value="PilN"/>
    <property type="match status" value="1"/>
</dbReference>
<keyword evidence="3" id="KW-1185">Reference proteome</keyword>
<keyword evidence="1" id="KW-1133">Transmembrane helix</keyword>
<evidence type="ECO:0000256" key="1">
    <source>
        <dbReference type="SAM" id="Phobius"/>
    </source>
</evidence>
<dbReference type="GO" id="GO:0043683">
    <property type="term" value="P:type IV pilus assembly"/>
    <property type="evidence" value="ECO:0007669"/>
    <property type="project" value="TreeGrafter"/>
</dbReference>
<dbReference type="PANTHER" id="PTHR40278">
    <property type="entry name" value="DNA UTILIZATION PROTEIN HOFN"/>
    <property type="match status" value="1"/>
</dbReference>
<organism evidence="2 3">
    <name type="scientific">Aidingimonas halophila</name>
    <dbReference type="NCBI Taxonomy" id="574349"/>
    <lineage>
        <taxon>Bacteria</taxon>
        <taxon>Pseudomonadati</taxon>
        <taxon>Pseudomonadota</taxon>
        <taxon>Gammaproteobacteria</taxon>
        <taxon>Oceanospirillales</taxon>
        <taxon>Halomonadaceae</taxon>
        <taxon>Aidingimonas</taxon>
    </lineage>
</organism>
<accession>A0A1H2VDM4</accession>
<dbReference type="RefSeq" id="WP_092568446.1">
    <property type="nucleotide sequence ID" value="NZ_BMXH01000002.1"/>
</dbReference>
<evidence type="ECO:0000313" key="3">
    <source>
        <dbReference type="Proteomes" id="UP000198500"/>
    </source>
</evidence>
<dbReference type="InterPro" id="IPR007813">
    <property type="entry name" value="PilN"/>
</dbReference>
<dbReference type="OrthoDB" id="5296173at2"/>
<feature type="transmembrane region" description="Helical" evidence="1">
    <location>
        <begin position="21"/>
        <end position="44"/>
    </location>
</feature>
<evidence type="ECO:0000313" key="2">
    <source>
        <dbReference type="EMBL" id="SDW66443.1"/>
    </source>
</evidence>
<dbReference type="AlphaFoldDB" id="A0A1H2VDM4"/>
<gene>
    <name evidence="2" type="ORF">SAMN05443545_102390</name>
</gene>
<proteinExistence type="predicted"/>
<sequence>MSIEINLLPWREQLRRRRARRFYRTLVMSVCLTATVCGGMAIHYRQAVSAQERRNLLIEARIQRLGRDMPSIDALKTDRQRIQAEVDALTHLQFRRPRSVRVMNQLVMTLQEGVHYRHVSRRGQTLHIVGLARDNARVSEQLSALGMSPAFDSPVLTEVESDIDGQRRFELKMNQAMRTFHEPES</sequence>
<keyword evidence="1" id="KW-0812">Transmembrane</keyword>
<dbReference type="EMBL" id="FNNI01000002">
    <property type="protein sequence ID" value="SDW66443.1"/>
    <property type="molecule type" value="Genomic_DNA"/>
</dbReference>
<dbReference type="Proteomes" id="UP000198500">
    <property type="component" value="Unassembled WGS sequence"/>
</dbReference>
<dbReference type="STRING" id="574349.SAMN05443545_102390"/>
<dbReference type="PANTHER" id="PTHR40278:SF2">
    <property type="entry name" value="TYPE IV PILUS INNER MEMBRANE COMPONENT PILN"/>
    <property type="match status" value="1"/>
</dbReference>
<dbReference type="GO" id="GO:0043107">
    <property type="term" value="P:type IV pilus-dependent motility"/>
    <property type="evidence" value="ECO:0007669"/>
    <property type="project" value="TreeGrafter"/>
</dbReference>